<accession>A0A1Y1CI88</accession>
<dbReference type="AlphaFoldDB" id="A0A1Y1CI88"/>
<gene>
    <name evidence="1" type="ORF">ALGA_1712</name>
</gene>
<sequence>MNFTIRLEKIKSVEKIEGYWTKVDYINLLELFDYADAESLPEADLLEMLTMAISDFEPNEAAEILLRYKLSDFLKEGQIQNLSHEMLEDKVSEEYSDISLHYPLFSINQFLYETYNGKFPKILASVIDIELIFKSKIDITKEIVLRTISDLLSERSLLKRLFDEQLDSENELKDANSIIWELKPMGENRYQLITSDYWLNKEDFENDEFSGVLSDEEITH</sequence>
<protein>
    <submittedName>
        <fullName evidence="1">Uncharacterized protein</fullName>
    </submittedName>
</protein>
<evidence type="ECO:0000313" key="2">
    <source>
        <dbReference type="Proteomes" id="UP000218267"/>
    </source>
</evidence>
<reference evidence="1 2" key="1">
    <citation type="journal article" date="2018" name="Mar. Genomics">
        <title>Complete genome sequence of Marinifilaceae bacterium strain SPP2, isolated from the Antarctic marine sediment.</title>
        <authorList>
            <person name="Watanabe M."/>
            <person name="Kojima H."/>
            <person name="Fukui M."/>
        </authorList>
    </citation>
    <scope>NUCLEOTIDE SEQUENCE [LARGE SCALE GENOMIC DNA]</scope>
    <source>
        <strain evidence="1 2">SPP2</strain>
    </source>
</reference>
<dbReference type="EMBL" id="AP018042">
    <property type="protein sequence ID" value="BAX80086.1"/>
    <property type="molecule type" value="Genomic_DNA"/>
</dbReference>
<evidence type="ECO:0000313" key="1">
    <source>
        <dbReference type="EMBL" id="BAX80086.1"/>
    </source>
</evidence>
<dbReference type="OrthoDB" id="1118033at2"/>
<dbReference type="Proteomes" id="UP000218267">
    <property type="component" value="Chromosome"/>
</dbReference>
<dbReference type="RefSeq" id="WP_096428958.1">
    <property type="nucleotide sequence ID" value="NZ_AP018042.1"/>
</dbReference>
<proteinExistence type="predicted"/>
<keyword evidence="2" id="KW-1185">Reference proteome</keyword>
<name>A0A1Y1CI88_9BACT</name>
<reference evidence="2" key="2">
    <citation type="journal article" date="2020" name="Antonie Van Leeuwenhoek">
        <title>Labilibaculum antarcticum sp. nov., a novel facultative anaerobic, psychrotorelant bacterium isolated from marine sediment of Antarctica.</title>
        <authorList>
            <person name="Watanabe M."/>
            <person name="Kojima H."/>
            <person name="Fukui M."/>
        </authorList>
    </citation>
    <scope>NUCLEOTIDE SEQUENCE [LARGE SCALE GENOMIC DNA]</scope>
    <source>
        <strain evidence="2">SPP2</strain>
    </source>
</reference>
<dbReference type="KEGG" id="mbas:ALGA_1712"/>
<organism evidence="1 2">
    <name type="scientific">Labilibaculum antarcticum</name>
    <dbReference type="NCBI Taxonomy" id="1717717"/>
    <lineage>
        <taxon>Bacteria</taxon>
        <taxon>Pseudomonadati</taxon>
        <taxon>Bacteroidota</taxon>
        <taxon>Bacteroidia</taxon>
        <taxon>Marinilabiliales</taxon>
        <taxon>Marinifilaceae</taxon>
        <taxon>Labilibaculum</taxon>
    </lineage>
</organism>